<sequence length="140" mass="15619">MVVVRSFLYACRLTAELRLFEPMYLVDIEVGKQSSVQLQLVFSTILLTLCHPLTVPRVSGIYGVLNSKHGLVFEESQVIGTPMFVVSLLACQLIICFPTVCDQWQILPGDPKPAQIVVDTQKRKGLKEGIPALDNYLDKL</sequence>
<organism evidence="1 2">
    <name type="scientific">Labeo rohita</name>
    <name type="common">Indian major carp</name>
    <name type="synonym">Cyprinus rohita</name>
    <dbReference type="NCBI Taxonomy" id="84645"/>
    <lineage>
        <taxon>Eukaryota</taxon>
        <taxon>Metazoa</taxon>
        <taxon>Chordata</taxon>
        <taxon>Craniata</taxon>
        <taxon>Vertebrata</taxon>
        <taxon>Euteleostomi</taxon>
        <taxon>Actinopterygii</taxon>
        <taxon>Neopterygii</taxon>
        <taxon>Teleostei</taxon>
        <taxon>Ostariophysi</taxon>
        <taxon>Cypriniformes</taxon>
        <taxon>Cyprinidae</taxon>
        <taxon>Labeoninae</taxon>
        <taxon>Labeonini</taxon>
        <taxon>Labeo</taxon>
    </lineage>
</organism>
<name>A0ABQ8LL61_LABRO</name>
<protein>
    <submittedName>
        <fullName evidence="1">Elongation factor 2</fullName>
    </submittedName>
</protein>
<evidence type="ECO:0000313" key="1">
    <source>
        <dbReference type="EMBL" id="KAI2650383.1"/>
    </source>
</evidence>
<comment type="caution">
    <text evidence="1">The sequence shown here is derived from an EMBL/GenBank/DDBJ whole genome shotgun (WGS) entry which is preliminary data.</text>
</comment>
<gene>
    <name evidence="1" type="ORF">H4Q32_000360</name>
</gene>
<reference evidence="1 2" key="1">
    <citation type="submission" date="2022-01" db="EMBL/GenBank/DDBJ databases">
        <title>A high-quality chromosome-level genome assembly of rohu carp, Labeo rohita.</title>
        <authorList>
            <person name="Arick M.A. II"/>
            <person name="Hsu C.-Y."/>
            <person name="Magbanua Z."/>
            <person name="Pechanova O."/>
            <person name="Grover C."/>
            <person name="Miller E."/>
            <person name="Thrash A."/>
            <person name="Ezzel L."/>
            <person name="Alam S."/>
            <person name="Benzie J."/>
            <person name="Hamilton M."/>
            <person name="Karsi A."/>
            <person name="Lawrence M.L."/>
            <person name="Peterson D.G."/>
        </authorList>
    </citation>
    <scope>NUCLEOTIDE SEQUENCE [LARGE SCALE GENOMIC DNA]</scope>
    <source>
        <strain evidence="2">BAU-BD-2019</strain>
        <tissue evidence="1">Blood</tissue>
    </source>
</reference>
<evidence type="ECO:0000313" key="2">
    <source>
        <dbReference type="Proteomes" id="UP000830375"/>
    </source>
</evidence>
<dbReference type="GO" id="GO:0003746">
    <property type="term" value="F:translation elongation factor activity"/>
    <property type="evidence" value="ECO:0007669"/>
    <property type="project" value="UniProtKB-KW"/>
</dbReference>
<accession>A0ABQ8LL61</accession>
<keyword evidence="1" id="KW-0251">Elongation factor</keyword>
<keyword evidence="2" id="KW-1185">Reference proteome</keyword>
<proteinExistence type="predicted"/>
<dbReference type="EMBL" id="JACTAM010000022">
    <property type="protein sequence ID" value="KAI2650383.1"/>
    <property type="molecule type" value="Genomic_DNA"/>
</dbReference>
<dbReference type="Proteomes" id="UP000830375">
    <property type="component" value="Unassembled WGS sequence"/>
</dbReference>
<keyword evidence="1" id="KW-0648">Protein biosynthesis</keyword>